<dbReference type="Proteomes" id="UP000298663">
    <property type="component" value="Unassembled WGS sequence"/>
</dbReference>
<reference evidence="7 8" key="1">
    <citation type="journal article" date="2015" name="Genome Biol.">
        <title>Comparative genomics of Steinernema reveals deeply conserved gene regulatory networks.</title>
        <authorList>
            <person name="Dillman A.R."/>
            <person name="Macchietto M."/>
            <person name="Porter C.F."/>
            <person name="Rogers A."/>
            <person name="Williams B."/>
            <person name="Antoshechkin I."/>
            <person name="Lee M.M."/>
            <person name="Goodwin Z."/>
            <person name="Lu X."/>
            <person name="Lewis E.E."/>
            <person name="Goodrich-Blair H."/>
            <person name="Stock S.P."/>
            <person name="Adams B.J."/>
            <person name="Sternberg P.W."/>
            <person name="Mortazavi A."/>
        </authorList>
    </citation>
    <scope>NUCLEOTIDE SEQUENCE [LARGE SCALE GENOMIC DNA]</scope>
    <source>
        <strain evidence="7 8">ALL</strain>
    </source>
</reference>
<dbReference type="PROSITE" id="PS50293">
    <property type="entry name" value="TPR_REGION"/>
    <property type="match status" value="1"/>
</dbReference>
<organism evidence="7 8">
    <name type="scientific">Steinernema carpocapsae</name>
    <name type="common">Entomopathogenic nematode</name>
    <dbReference type="NCBI Taxonomy" id="34508"/>
    <lineage>
        <taxon>Eukaryota</taxon>
        <taxon>Metazoa</taxon>
        <taxon>Ecdysozoa</taxon>
        <taxon>Nematoda</taxon>
        <taxon>Chromadorea</taxon>
        <taxon>Rhabditida</taxon>
        <taxon>Tylenchina</taxon>
        <taxon>Panagrolaimomorpha</taxon>
        <taxon>Strongyloidoidea</taxon>
        <taxon>Steinernematidae</taxon>
        <taxon>Steinernema</taxon>
    </lineage>
</organism>
<keyword evidence="2" id="KW-0677">Repeat</keyword>
<dbReference type="Gene3D" id="1.20.5.420">
    <property type="entry name" value="Immunoglobulin FC, subunit C"/>
    <property type="match status" value="1"/>
</dbReference>
<comment type="similarity">
    <text evidence="1">Belongs to the SGT family.</text>
</comment>
<dbReference type="SMART" id="SM00028">
    <property type="entry name" value="TPR"/>
    <property type="match status" value="3"/>
</dbReference>
<keyword evidence="8" id="KW-1185">Reference proteome</keyword>
<accession>A0A4V6A262</accession>
<keyword evidence="3 4" id="KW-0802">TPR repeat</keyword>
<evidence type="ECO:0000256" key="5">
    <source>
        <dbReference type="SAM" id="MobiDB-lite"/>
    </source>
</evidence>
<dbReference type="EMBL" id="AZBU02000005">
    <property type="protein sequence ID" value="TKR77995.1"/>
    <property type="molecule type" value="Genomic_DNA"/>
</dbReference>
<evidence type="ECO:0000256" key="1">
    <source>
        <dbReference type="ARBA" id="ARBA00008175"/>
    </source>
</evidence>
<dbReference type="FunFam" id="1.25.40.10:FF:000732">
    <property type="entry name" value="Small Glutamine-rich Tetratrico repeat protein"/>
    <property type="match status" value="1"/>
</dbReference>
<dbReference type="Pfam" id="PF16546">
    <property type="entry name" value="SGTA_dimer"/>
    <property type="match status" value="1"/>
</dbReference>
<gene>
    <name evidence="7" type="ORF">L596_018875</name>
</gene>
<dbReference type="PROSITE" id="PS50005">
    <property type="entry name" value="TPR"/>
    <property type="match status" value="2"/>
</dbReference>
<evidence type="ECO:0000256" key="3">
    <source>
        <dbReference type="ARBA" id="ARBA00022803"/>
    </source>
</evidence>
<dbReference type="OrthoDB" id="2335338at2759"/>
<evidence type="ECO:0000313" key="8">
    <source>
        <dbReference type="Proteomes" id="UP000298663"/>
    </source>
</evidence>
<dbReference type="GO" id="GO:0016020">
    <property type="term" value="C:membrane"/>
    <property type="evidence" value="ECO:0007669"/>
    <property type="project" value="TreeGrafter"/>
</dbReference>
<dbReference type="InterPro" id="IPR011990">
    <property type="entry name" value="TPR-like_helical_dom_sf"/>
</dbReference>
<evidence type="ECO:0000256" key="2">
    <source>
        <dbReference type="ARBA" id="ARBA00022737"/>
    </source>
</evidence>
<feature type="repeat" description="TPR" evidence="4">
    <location>
        <begin position="168"/>
        <end position="201"/>
    </location>
</feature>
<sequence>MSAPSEASATPAPEGEKKLSETEQNFVVSFVQFLRQKVSANECNNEQIEALEVSIQFLEGAFDLNDGHYAFQPAKALFELFKNSEAGSENLGSQEQQKAEANKLKEDGNDLMKNGQFNEAIEKYNSAIKLSKDPVFFCNRAAAYCRTEQYDLAIQDCRTALALDPNYSKAYGRMGLALSCQNRYEQAVEAYKKALEIEPEQQSYINNLRIAQEKADEVARSSAGTGAGFPFPGMGGVGGFPPGMAGMMGGMPGGIQDMFSNPQVMEGVTRMMNDPSIQNMMTQMMGNMMGPGGAAQSGPGIENLLAAGESIAQHMRESNPELVEQLRRQFQDTNAGENENENNQEQPPPENQQ</sequence>
<evidence type="ECO:0000256" key="4">
    <source>
        <dbReference type="PROSITE-ProRule" id="PRU00339"/>
    </source>
</evidence>
<feature type="domain" description="SGTA homodimerisation" evidence="6">
    <location>
        <begin position="23"/>
        <end position="82"/>
    </location>
</feature>
<dbReference type="GO" id="GO:0006620">
    <property type="term" value="P:post-translational protein targeting to endoplasmic reticulum membrane"/>
    <property type="evidence" value="ECO:0007669"/>
    <property type="project" value="TreeGrafter"/>
</dbReference>
<feature type="repeat" description="TPR" evidence="4">
    <location>
        <begin position="101"/>
        <end position="134"/>
    </location>
</feature>
<dbReference type="InterPro" id="IPR032374">
    <property type="entry name" value="SGTA_dimer"/>
</dbReference>
<feature type="region of interest" description="Disordered" evidence="5">
    <location>
        <begin position="1"/>
        <end position="21"/>
    </location>
</feature>
<dbReference type="SUPFAM" id="SSF48452">
    <property type="entry name" value="TPR-like"/>
    <property type="match status" value="1"/>
</dbReference>
<name>A0A4V6A262_STECR</name>
<dbReference type="InterPro" id="IPR047150">
    <property type="entry name" value="SGT"/>
</dbReference>
<dbReference type="GO" id="GO:0060090">
    <property type="term" value="F:molecular adaptor activity"/>
    <property type="evidence" value="ECO:0007669"/>
    <property type="project" value="TreeGrafter"/>
</dbReference>
<comment type="caution">
    <text evidence="7">The sequence shown here is derived from an EMBL/GenBank/DDBJ whole genome shotgun (WGS) entry which is preliminary data.</text>
</comment>
<feature type="region of interest" description="Disordered" evidence="5">
    <location>
        <begin position="309"/>
        <end position="353"/>
    </location>
</feature>
<dbReference type="Gene3D" id="1.25.40.10">
    <property type="entry name" value="Tetratricopeptide repeat domain"/>
    <property type="match status" value="1"/>
</dbReference>
<dbReference type="GO" id="GO:0072380">
    <property type="term" value="C:TRC complex"/>
    <property type="evidence" value="ECO:0007669"/>
    <property type="project" value="TreeGrafter"/>
</dbReference>
<dbReference type="InterPro" id="IPR019734">
    <property type="entry name" value="TPR_rpt"/>
</dbReference>
<proteinExistence type="inferred from homology"/>
<dbReference type="AlphaFoldDB" id="A0A4V6A262"/>
<reference evidence="7 8" key="2">
    <citation type="journal article" date="2019" name="G3 (Bethesda)">
        <title>Hybrid Assembly of the Genome of the Entomopathogenic Nematode Steinernema carpocapsae Identifies the X-Chromosome.</title>
        <authorList>
            <person name="Serra L."/>
            <person name="Macchietto M."/>
            <person name="Macias-Munoz A."/>
            <person name="McGill C.J."/>
            <person name="Rodriguez I.M."/>
            <person name="Rodriguez B."/>
            <person name="Murad R."/>
            <person name="Mortazavi A."/>
        </authorList>
    </citation>
    <scope>NUCLEOTIDE SEQUENCE [LARGE SCALE GENOMIC DNA]</scope>
    <source>
        <strain evidence="7 8">ALL</strain>
    </source>
</reference>
<dbReference type="Pfam" id="PF13424">
    <property type="entry name" value="TPR_12"/>
    <property type="match status" value="1"/>
</dbReference>
<evidence type="ECO:0000259" key="6">
    <source>
        <dbReference type="Pfam" id="PF16546"/>
    </source>
</evidence>
<protein>
    <recommendedName>
        <fullName evidence="6">SGTA homodimerisation domain-containing protein</fullName>
    </recommendedName>
</protein>
<dbReference type="STRING" id="34508.A0A4V6A262"/>
<feature type="compositionally biased region" description="Basic and acidic residues" evidence="5">
    <location>
        <begin position="314"/>
        <end position="330"/>
    </location>
</feature>
<evidence type="ECO:0000313" key="7">
    <source>
        <dbReference type="EMBL" id="TKR77995.1"/>
    </source>
</evidence>
<feature type="compositionally biased region" description="Low complexity" evidence="5">
    <location>
        <begin position="1"/>
        <end position="13"/>
    </location>
</feature>
<dbReference type="PANTHER" id="PTHR45831">
    <property type="entry name" value="LD24721P"/>
    <property type="match status" value="1"/>
</dbReference>
<dbReference type="PANTHER" id="PTHR45831:SF2">
    <property type="entry name" value="LD24721P"/>
    <property type="match status" value="1"/>
</dbReference>